<keyword evidence="19" id="KW-1185">Reference proteome</keyword>
<evidence type="ECO:0000256" key="8">
    <source>
        <dbReference type="ARBA" id="ARBA00022737"/>
    </source>
</evidence>
<comment type="catalytic activity">
    <reaction evidence="1">
        <text>4 hydroquinone + O2 = 4 benzosemiquinone + 2 H2O</text>
        <dbReference type="Rhea" id="RHEA:11276"/>
        <dbReference type="ChEBI" id="CHEBI:15377"/>
        <dbReference type="ChEBI" id="CHEBI:15379"/>
        <dbReference type="ChEBI" id="CHEBI:17594"/>
        <dbReference type="ChEBI" id="CHEBI:17977"/>
        <dbReference type="EC" id="1.10.3.2"/>
    </reaction>
</comment>
<dbReference type="EMBL" id="KL197716">
    <property type="protein sequence ID" value="KDQ59157.1"/>
    <property type="molecule type" value="Genomic_DNA"/>
</dbReference>
<organism evidence="18 19">
    <name type="scientific">Jaapia argillacea MUCL 33604</name>
    <dbReference type="NCBI Taxonomy" id="933084"/>
    <lineage>
        <taxon>Eukaryota</taxon>
        <taxon>Fungi</taxon>
        <taxon>Dikarya</taxon>
        <taxon>Basidiomycota</taxon>
        <taxon>Agaricomycotina</taxon>
        <taxon>Agaricomycetes</taxon>
        <taxon>Agaricomycetidae</taxon>
        <taxon>Jaapiales</taxon>
        <taxon>Jaapiaceae</taxon>
        <taxon>Jaapia</taxon>
    </lineage>
</organism>
<comment type="cofactor">
    <cofactor evidence="2">
        <name>Cu cation</name>
        <dbReference type="ChEBI" id="CHEBI:23378"/>
    </cofactor>
</comment>
<dbReference type="InterPro" id="IPR011707">
    <property type="entry name" value="Cu-oxidase-like_N"/>
</dbReference>
<dbReference type="GO" id="GO:0046274">
    <property type="term" value="P:lignin catabolic process"/>
    <property type="evidence" value="ECO:0007669"/>
    <property type="project" value="UniProtKB-KW"/>
</dbReference>
<dbReference type="Pfam" id="PF00394">
    <property type="entry name" value="Cu-oxidase"/>
    <property type="match status" value="1"/>
</dbReference>
<keyword evidence="9" id="KW-0560">Oxidoreductase</keyword>
<evidence type="ECO:0000256" key="10">
    <source>
        <dbReference type="ARBA" id="ARBA00023008"/>
    </source>
</evidence>
<dbReference type="Pfam" id="PF07731">
    <property type="entry name" value="Cu-oxidase_2"/>
    <property type="match status" value="1"/>
</dbReference>
<dbReference type="OrthoDB" id="2121828at2759"/>
<evidence type="ECO:0000256" key="3">
    <source>
        <dbReference type="ARBA" id="ARBA00004613"/>
    </source>
</evidence>
<comment type="subcellular location">
    <subcellularLocation>
        <location evidence="3">Secreted</location>
    </subcellularLocation>
</comment>
<evidence type="ECO:0000259" key="15">
    <source>
        <dbReference type="Pfam" id="PF00394"/>
    </source>
</evidence>
<dbReference type="InParanoid" id="A0A067Q6P7"/>
<dbReference type="InterPro" id="IPR008972">
    <property type="entry name" value="Cupredoxin"/>
</dbReference>
<feature type="domain" description="Plastocyanin-like" evidence="16">
    <location>
        <begin position="368"/>
        <end position="497"/>
    </location>
</feature>
<keyword evidence="11" id="KW-1015">Disulfide bond</keyword>
<dbReference type="PANTHER" id="PTHR11709:SF511">
    <property type="entry name" value="LACCASE"/>
    <property type="match status" value="1"/>
</dbReference>
<evidence type="ECO:0000256" key="2">
    <source>
        <dbReference type="ARBA" id="ARBA00001935"/>
    </source>
</evidence>
<dbReference type="EC" id="1.10.3.2" evidence="5"/>
<feature type="domain" description="Plastocyanin-like" evidence="15">
    <location>
        <begin position="160"/>
        <end position="303"/>
    </location>
</feature>
<evidence type="ECO:0000256" key="11">
    <source>
        <dbReference type="ARBA" id="ARBA00023157"/>
    </source>
</evidence>
<evidence type="ECO:0000259" key="17">
    <source>
        <dbReference type="Pfam" id="PF07732"/>
    </source>
</evidence>
<dbReference type="InterPro" id="IPR045087">
    <property type="entry name" value="Cu-oxidase_fam"/>
</dbReference>
<reference evidence="19" key="1">
    <citation type="journal article" date="2014" name="Proc. Natl. Acad. Sci. U.S.A.">
        <title>Extensive sampling of basidiomycete genomes demonstrates inadequacy of the white-rot/brown-rot paradigm for wood decay fungi.</title>
        <authorList>
            <person name="Riley R."/>
            <person name="Salamov A.A."/>
            <person name="Brown D.W."/>
            <person name="Nagy L.G."/>
            <person name="Floudas D."/>
            <person name="Held B.W."/>
            <person name="Levasseur A."/>
            <person name="Lombard V."/>
            <person name="Morin E."/>
            <person name="Otillar R."/>
            <person name="Lindquist E.A."/>
            <person name="Sun H."/>
            <person name="LaButti K.M."/>
            <person name="Schmutz J."/>
            <person name="Jabbour D."/>
            <person name="Luo H."/>
            <person name="Baker S.E."/>
            <person name="Pisabarro A.G."/>
            <person name="Walton J.D."/>
            <person name="Blanchette R.A."/>
            <person name="Henrissat B."/>
            <person name="Martin F."/>
            <person name="Cullen D."/>
            <person name="Hibbett D.S."/>
            <person name="Grigoriev I.V."/>
        </authorList>
    </citation>
    <scope>NUCLEOTIDE SEQUENCE [LARGE SCALE GENOMIC DNA]</scope>
    <source>
        <strain evidence="19">MUCL 33604</strain>
    </source>
</reference>
<accession>A0A067Q6P7</accession>
<keyword evidence="6" id="KW-0964">Secreted</keyword>
<dbReference type="InterPro" id="IPR001117">
    <property type="entry name" value="Cu-oxidase_2nd"/>
</dbReference>
<evidence type="ECO:0000256" key="12">
    <source>
        <dbReference type="ARBA" id="ARBA00023180"/>
    </source>
</evidence>
<dbReference type="SUPFAM" id="SSF49503">
    <property type="entry name" value="Cupredoxins"/>
    <property type="match status" value="3"/>
</dbReference>
<evidence type="ECO:0000313" key="19">
    <source>
        <dbReference type="Proteomes" id="UP000027265"/>
    </source>
</evidence>
<proteinExistence type="inferred from homology"/>
<keyword evidence="7" id="KW-0479">Metal-binding</keyword>
<dbReference type="CDD" id="cd13903">
    <property type="entry name" value="CuRO_3_Tv-LCC_like"/>
    <property type="match status" value="1"/>
</dbReference>
<dbReference type="FunFam" id="2.60.40.420:FF:000045">
    <property type="entry name" value="Laccase 2"/>
    <property type="match status" value="1"/>
</dbReference>
<dbReference type="PROSITE" id="PS00079">
    <property type="entry name" value="MULTICOPPER_OXIDASE1"/>
    <property type="match status" value="1"/>
</dbReference>
<dbReference type="FunFam" id="2.60.40.420:FF:000125">
    <property type="entry name" value="Laccase 2"/>
    <property type="match status" value="1"/>
</dbReference>
<evidence type="ECO:0000256" key="1">
    <source>
        <dbReference type="ARBA" id="ARBA00000349"/>
    </source>
</evidence>
<dbReference type="InterPro" id="IPR033138">
    <property type="entry name" value="Cu_oxidase_CS"/>
</dbReference>
<keyword evidence="10" id="KW-0186">Copper</keyword>
<dbReference type="GO" id="GO:0005507">
    <property type="term" value="F:copper ion binding"/>
    <property type="evidence" value="ECO:0007669"/>
    <property type="project" value="InterPro"/>
</dbReference>
<dbReference type="GO" id="GO:0005576">
    <property type="term" value="C:extracellular region"/>
    <property type="evidence" value="ECO:0007669"/>
    <property type="project" value="UniProtKB-SubCell"/>
</dbReference>
<dbReference type="STRING" id="933084.A0A067Q6P7"/>
<feature type="signal peptide" evidence="14">
    <location>
        <begin position="1"/>
        <end position="18"/>
    </location>
</feature>
<sequence>MLLLSAIASLGLAFGAYAAIGPVTDLDIYNAIISPDGYNRSAVLADGAFPGPLIVGNKGDNFRINVRNRLIDPTMLRTTTIHWHGLFQKGTTWADGPAFVNQCPIASSNAFLYDFDVPGQAGTYWYHSHLSTQYCDGLRGPLVVYDPEDPYSDLYDVDDESTVITLAEWYHVVAPDIVGVAISNSTLINGKGRYSTGPKTNLSVISIEPGKRYRFRLVSLSCDPNFTFSIDGHNLTIIEVDGVNHEPLTVDQITIYAGQRYSFILEANQPVDNYWIRALPNNGLSSSGFSGGLNSAILRYAGANSSDPTTNQTGGANPLVETNLHVSLVSPGLPIRGGEPGSDVFPINLNVAINGTNGLFYVNNHTFVPPTVPVLLQLLSGAQQPPDLLPEGSVYYLPKNRVIELSVPAQQVGVLPGGPHPIHLHGHTFSVVRSANSSVYNYKNPVRRDVVAIGNPGNPGDNVTIRFTTDNTGIWFLHCHIDWHLQAGFAIVLAEDTPDVRYHNPTPPDWDTLCPIYDALPQSALCVGSSCNTTRAG</sequence>
<comment type="similarity">
    <text evidence="4">Belongs to the multicopper oxidase family.</text>
</comment>
<keyword evidence="13" id="KW-0439">Lignin degradation</keyword>
<dbReference type="Gene3D" id="2.60.40.420">
    <property type="entry name" value="Cupredoxins - blue copper proteins"/>
    <property type="match status" value="3"/>
</dbReference>
<keyword evidence="8" id="KW-0677">Repeat</keyword>
<feature type="domain" description="Plastocyanin-like" evidence="17">
    <location>
        <begin position="33"/>
        <end position="148"/>
    </location>
</feature>
<evidence type="ECO:0000313" key="18">
    <source>
        <dbReference type="EMBL" id="KDQ59157.1"/>
    </source>
</evidence>
<name>A0A067Q6P7_9AGAM</name>
<dbReference type="HOGENOM" id="CLU_006504_2_1_1"/>
<dbReference type="InterPro" id="IPR011706">
    <property type="entry name" value="Cu-oxidase_C"/>
</dbReference>
<dbReference type="Pfam" id="PF07732">
    <property type="entry name" value="Cu-oxidase_3"/>
    <property type="match status" value="1"/>
</dbReference>
<dbReference type="PANTHER" id="PTHR11709">
    <property type="entry name" value="MULTI-COPPER OXIDASE"/>
    <property type="match status" value="1"/>
</dbReference>
<evidence type="ECO:0000256" key="4">
    <source>
        <dbReference type="ARBA" id="ARBA00010609"/>
    </source>
</evidence>
<dbReference type="CDD" id="cd13856">
    <property type="entry name" value="CuRO_1_Tv-LCC_like"/>
    <property type="match status" value="1"/>
</dbReference>
<gene>
    <name evidence="18" type="ORF">JAAARDRAFT_175905</name>
</gene>
<evidence type="ECO:0000256" key="13">
    <source>
        <dbReference type="ARBA" id="ARBA00023185"/>
    </source>
</evidence>
<dbReference type="AlphaFoldDB" id="A0A067Q6P7"/>
<evidence type="ECO:0000256" key="7">
    <source>
        <dbReference type="ARBA" id="ARBA00022723"/>
    </source>
</evidence>
<dbReference type="GO" id="GO:0052716">
    <property type="term" value="F:hydroquinone:oxygen oxidoreductase activity"/>
    <property type="evidence" value="ECO:0007669"/>
    <property type="project" value="UniProtKB-EC"/>
</dbReference>
<evidence type="ECO:0000256" key="9">
    <source>
        <dbReference type="ARBA" id="ARBA00023002"/>
    </source>
</evidence>
<feature type="chain" id="PRO_5001643778" description="laccase" evidence="14">
    <location>
        <begin position="19"/>
        <end position="537"/>
    </location>
</feature>
<evidence type="ECO:0000256" key="5">
    <source>
        <dbReference type="ARBA" id="ARBA00012297"/>
    </source>
</evidence>
<evidence type="ECO:0000256" key="6">
    <source>
        <dbReference type="ARBA" id="ARBA00022525"/>
    </source>
</evidence>
<dbReference type="FunFam" id="2.60.40.420:FF:000112">
    <property type="entry name" value="Laccase B"/>
    <property type="match status" value="1"/>
</dbReference>
<evidence type="ECO:0000256" key="14">
    <source>
        <dbReference type="SAM" id="SignalP"/>
    </source>
</evidence>
<dbReference type="Proteomes" id="UP000027265">
    <property type="component" value="Unassembled WGS sequence"/>
</dbReference>
<keyword evidence="12" id="KW-0325">Glycoprotein</keyword>
<evidence type="ECO:0000259" key="16">
    <source>
        <dbReference type="Pfam" id="PF07731"/>
    </source>
</evidence>
<protein>
    <recommendedName>
        <fullName evidence="5">laccase</fullName>
        <ecNumber evidence="5">1.10.3.2</ecNumber>
    </recommendedName>
</protein>
<keyword evidence="14" id="KW-0732">Signal</keyword>